<comment type="similarity">
    <text evidence="6">Belongs to the peptidase M24A family. Methionine aminopeptidase type 1 subfamily.</text>
</comment>
<evidence type="ECO:0000256" key="6">
    <source>
        <dbReference type="HAMAP-Rule" id="MF_01974"/>
    </source>
</evidence>
<evidence type="ECO:0000256" key="2">
    <source>
        <dbReference type="ARBA" id="ARBA00022438"/>
    </source>
</evidence>
<evidence type="ECO:0000259" key="8">
    <source>
        <dbReference type="Pfam" id="PF00557"/>
    </source>
</evidence>
<comment type="catalytic activity">
    <reaction evidence="6 7">
        <text>Release of N-terminal amino acids, preferentially methionine, from peptides and arylamides.</text>
        <dbReference type="EC" id="3.4.11.18"/>
    </reaction>
</comment>
<dbReference type="Gene3D" id="3.90.230.10">
    <property type="entry name" value="Creatinase/methionine aminopeptidase superfamily"/>
    <property type="match status" value="1"/>
</dbReference>
<dbReference type="GO" id="GO:0004239">
    <property type="term" value="F:initiator methionyl aminopeptidase activity"/>
    <property type="evidence" value="ECO:0007669"/>
    <property type="project" value="UniProtKB-EC"/>
</dbReference>
<proteinExistence type="inferred from homology"/>
<feature type="binding site" evidence="6">
    <location>
        <position position="106"/>
    </location>
    <ligand>
        <name>a divalent metal cation</name>
        <dbReference type="ChEBI" id="CHEBI:60240"/>
        <label>1</label>
    </ligand>
</feature>
<dbReference type="EMBL" id="JBFNFH010000001">
    <property type="protein sequence ID" value="MFM1524255.1"/>
    <property type="molecule type" value="Genomic_DNA"/>
</dbReference>
<comment type="function">
    <text evidence="1 6">Removes the N-terminal methionine from nascent proteins. The N-terminal methionine is often cleaved when the second residue in the primary sequence is small and uncharged (Met-Ala-, Cys, Gly, Pro, Ser, Thr, or Val). Requires deformylation of the N(alpha)-formylated initiator methionine before it can be hydrolyzed.</text>
</comment>
<comment type="subunit">
    <text evidence="6">Monomer.</text>
</comment>
<evidence type="ECO:0000256" key="5">
    <source>
        <dbReference type="ARBA" id="ARBA00022801"/>
    </source>
</evidence>
<reference evidence="9 10" key="1">
    <citation type="journal article" date="2024" name="Front. Microbiol.">
        <title>Pangenomic and biochemical analyses of Helcococcus ovis reveal widespread tetracycline resistance and a novel bacterial species, Helcococcus bovis.</title>
        <authorList>
            <person name="Cunha F."/>
            <person name="Zhai Y."/>
            <person name="Casaro S."/>
            <person name="Jones K.L."/>
            <person name="Hernandez M."/>
            <person name="Bisinotto R.S."/>
            <person name="Kariyawasam S."/>
            <person name="Brown M.B."/>
            <person name="Phillips A."/>
            <person name="Jeong K.C."/>
            <person name="Galvao K.N."/>
        </authorList>
    </citation>
    <scope>NUCLEOTIDE SEQUENCE [LARGE SCALE GENOMIC DNA]</scope>
    <source>
        <strain evidence="9 10">KG197</strain>
    </source>
</reference>
<organism evidence="9 10">
    <name type="scientific">Helcococcus bovis</name>
    <dbReference type="NCBI Taxonomy" id="3153252"/>
    <lineage>
        <taxon>Bacteria</taxon>
        <taxon>Bacillati</taxon>
        <taxon>Bacillota</taxon>
        <taxon>Tissierellia</taxon>
        <taxon>Tissierellales</taxon>
        <taxon>Peptoniphilaceae</taxon>
        <taxon>Helcococcus</taxon>
    </lineage>
</organism>
<gene>
    <name evidence="6 9" type="primary">map</name>
    <name evidence="9" type="ORF">ABGF40_01035</name>
</gene>
<dbReference type="PANTHER" id="PTHR43330">
    <property type="entry name" value="METHIONINE AMINOPEPTIDASE"/>
    <property type="match status" value="1"/>
</dbReference>
<protein>
    <recommendedName>
        <fullName evidence="6 7">Methionine aminopeptidase</fullName>
        <shortName evidence="6">MAP</shortName>
        <shortName evidence="6">MetAP</shortName>
        <ecNumber evidence="6 7">3.4.11.18</ecNumber>
    </recommendedName>
    <alternativeName>
        <fullName evidence="6">Peptidase M</fullName>
    </alternativeName>
</protein>
<dbReference type="PROSITE" id="PS00680">
    <property type="entry name" value="MAP_1"/>
    <property type="match status" value="1"/>
</dbReference>
<dbReference type="Proteomes" id="UP001629536">
    <property type="component" value="Unassembled WGS sequence"/>
</dbReference>
<keyword evidence="3 6" id="KW-0645">Protease</keyword>
<dbReference type="PRINTS" id="PR00599">
    <property type="entry name" value="MAPEPTIDASE"/>
</dbReference>
<evidence type="ECO:0000256" key="3">
    <source>
        <dbReference type="ARBA" id="ARBA00022670"/>
    </source>
</evidence>
<evidence type="ECO:0000313" key="10">
    <source>
        <dbReference type="Proteomes" id="UP001629536"/>
    </source>
</evidence>
<keyword evidence="4 6" id="KW-0479">Metal-binding</keyword>
<feature type="binding site" evidence="6">
    <location>
        <position position="176"/>
    </location>
    <ligand>
        <name>substrate</name>
    </ligand>
</feature>
<feature type="binding site" evidence="6">
    <location>
        <position position="169"/>
    </location>
    <ligand>
        <name>a divalent metal cation</name>
        <dbReference type="ChEBI" id="CHEBI:60240"/>
        <label>2</label>
        <note>catalytic</note>
    </ligand>
</feature>
<feature type="binding site" evidence="6">
    <location>
        <position position="202"/>
    </location>
    <ligand>
        <name>a divalent metal cation</name>
        <dbReference type="ChEBI" id="CHEBI:60240"/>
        <label>2</label>
        <note>catalytic</note>
    </ligand>
</feature>
<feature type="binding site" evidence="6">
    <location>
        <position position="77"/>
    </location>
    <ligand>
        <name>substrate</name>
    </ligand>
</feature>
<name>A0ABW9F482_9FIRM</name>
<evidence type="ECO:0000313" key="9">
    <source>
        <dbReference type="EMBL" id="MFM1524255.1"/>
    </source>
</evidence>
<feature type="binding site" evidence="6">
    <location>
        <position position="233"/>
    </location>
    <ligand>
        <name>a divalent metal cation</name>
        <dbReference type="ChEBI" id="CHEBI:60240"/>
        <label>1</label>
    </ligand>
</feature>
<dbReference type="InterPro" id="IPR001714">
    <property type="entry name" value="Pept_M24_MAP"/>
</dbReference>
<dbReference type="InterPro" id="IPR002467">
    <property type="entry name" value="Pept_M24A_MAP1"/>
</dbReference>
<dbReference type="InterPro" id="IPR000994">
    <property type="entry name" value="Pept_M24"/>
</dbReference>
<dbReference type="SUPFAM" id="SSF55920">
    <property type="entry name" value="Creatinase/aminopeptidase"/>
    <property type="match status" value="1"/>
</dbReference>
<sequence length="267" mass="30185">MITLKTKEEIEGMRKSGEILCKTHLAIREILRPGLTTLQVNDFADAFMKFKNAIPSQKGYEGFPYALCTSLNDVICHGFPSKDVVLKEGDILSIDNVVNYNGYLSDSCWSYAIGELSEQDKKLMEVTEKSMYLGIEQAVAGNRIGDIGNAIQTYVEGEGFSVVRDFIGHGIGKEMHEDPQVPHYGKAGRGRRLMENMVITVEPMVNVGTWMMKIDSDGWTARTRDGKKSCQFEHTFVVKDGKADILTNQDDYELNEEEKQWIKNYKF</sequence>
<comment type="caution">
    <text evidence="9">The sequence shown here is derived from an EMBL/GenBank/DDBJ whole genome shotgun (WGS) entry which is preliminary data.</text>
</comment>
<feature type="binding site" evidence="6">
    <location>
        <position position="233"/>
    </location>
    <ligand>
        <name>a divalent metal cation</name>
        <dbReference type="ChEBI" id="CHEBI:60240"/>
        <label>2</label>
        <note>catalytic</note>
    </ligand>
</feature>
<dbReference type="RefSeq" id="WP_408104385.1">
    <property type="nucleotide sequence ID" value="NZ_JBFNFH010000001.1"/>
</dbReference>
<keyword evidence="5 6" id="KW-0378">Hydrolase</keyword>
<accession>A0ABW9F482</accession>
<dbReference type="CDD" id="cd01086">
    <property type="entry name" value="MetAP1"/>
    <property type="match status" value="1"/>
</dbReference>
<dbReference type="PANTHER" id="PTHR43330:SF17">
    <property type="entry name" value="METHIONINE AMINOPEPTIDASE"/>
    <property type="match status" value="1"/>
</dbReference>
<keyword evidence="2 6" id="KW-0031">Aminopeptidase</keyword>
<dbReference type="NCBIfam" id="TIGR00500">
    <property type="entry name" value="met_pdase_I"/>
    <property type="match status" value="1"/>
</dbReference>
<dbReference type="InterPro" id="IPR036005">
    <property type="entry name" value="Creatinase/aminopeptidase-like"/>
</dbReference>
<feature type="binding site" evidence="6">
    <location>
        <position position="106"/>
    </location>
    <ligand>
        <name>a divalent metal cation</name>
        <dbReference type="ChEBI" id="CHEBI:60240"/>
        <label>2</label>
        <note>catalytic</note>
    </ligand>
</feature>
<dbReference type="EC" id="3.4.11.18" evidence="6 7"/>
<feature type="binding site" evidence="6">
    <location>
        <position position="95"/>
    </location>
    <ligand>
        <name>a divalent metal cation</name>
        <dbReference type="ChEBI" id="CHEBI:60240"/>
        <label>1</label>
    </ligand>
</feature>
<comment type="cofactor">
    <cofactor evidence="6">
        <name>Co(2+)</name>
        <dbReference type="ChEBI" id="CHEBI:48828"/>
    </cofactor>
    <cofactor evidence="6">
        <name>Zn(2+)</name>
        <dbReference type="ChEBI" id="CHEBI:29105"/>
    </cofactor>
    <cofactor evidence="6">
        <name>Mn(2+)</name>
        <dbReference type="ChEBI" id="CHEBI:29035"/>
    </cofactor>
    <cofactor evidence="6">
        <name>Fe(2+)</name>
        <dbReference type="ChEBI" id="CHEBI:29033"/>
    </cofactor>
    <text evidence="6">Binds 2 divalent metal cations per subunit. Has a high-affinity and a low affinity metal-binding site. The true nature of the physiological cofactor is under debate. The enzyme is active with cobalt, zinc, manganese or divalent iron ions. Most likely, methionine aminopeptidases function as mononuclear Fe(2+)-metalloproteases under physiological conditions, and the catalytically relevant metal-binding site has been assigned to the histidine-containing high-affinity site.</text>
</comment>
<evidence type="ECO:0000256" key="1">
    <source>
        <dbReference type="ARBA" id="ARBA00002521"/>
    </source>
</evidence>
<keyword evidence="10" id="KW-1185">Reference proteome</keyword>
<dbReference type="HAMAP" id="MF_01974">
    <property type="entry name" value="MetAP_1"/>
    <property type="match status" value="1"/>
</dbReference>
<evidence type="ECO:0000256" key="7">
    <source>
        <dbReference type="RuleBase" id="RU003653"/>
    </source>
</evidence>
<evidence type="ECO:0000256" key="4">
    <source>
        <dbReference type="ARBA" id="ARBA00022723"/>
    </source>
</evidence>
<dbReference type="Pfam" id="PF00557">
    <property type="entry name" value="Peptidase_M24"/>
    <property type="match status" value="1"/>
</dbReference>
<feature type="domain" description="Peptidase M24" evidence="8">
    <location>
        <begin position="11"/>
        <end position="239"/>
    </location>
</feature>